<dbReference type="AlphaFoldDB" id="A0A644Z6X7"/>
<evidence type="ECO:0000313" key="1">
    <source>
        <dbReference type="EMBL" id="MPM36377.1"/>
    </source>
</evidence>
<dbReference type="EMBL" id="VSSQ01007589">
    <property type="protein sequence ID" value="MPM36377.1"/>
    <property type="molecule type" value="Genomic_DNA"/>
</dbReference>
<name>A0A644Z6X7_9ZZZZ</name>
<sequence length="121" mass="13355">MRVADGGFDLAAIADDPRITHQPLYIGLRERGDRIRHEIVEDLAEALALVQDGRPTQPALEDLQAESLEQSALVAHRYAPFGVVVLQVHRAGYRPARSRASVISDDQIHATILPVSCRPQE</sequence>
<protein>
    <submittedName>
        <fullName evidence="1">Uncharacterized protein</fullName>
    </submittedName>
</protein>
<organism evidence="1">
    <name type="scientific">bioreactor metagenome</name>
    <dbReference type="NCBI Taxonomy" id="1076179"/>
    <lineage>
        <taxon>unclassified sequences</taxon>
        <taxon>metagenomes</taxon>
        <taxon>ecological metagenomes</taxon>
    </lineage>
</organism>
<gene>
    <name evidence="1" type="ORF">SDC9_82973</name>
</gene>
<accession>A0A644Z6X7</accession>
<proteinExistence type="predicted"/>
<reference evidence="1" key="1">
    <citation type="submission" date="2019-08" db="EMBL/GenBank/DDBJ databases">
        <authorList>
            <person name="Kucharzyk K."/>
            <person name="Murdoch R.W."/>
            <person name="Higgins S."/>
            <person name="Loffler F."/>
        </authorList>
    </citation>
    <scope>NUCLEOTIDE SEQUENCE</scope>
</reference>
<comment type="caution">
    <text evidence="1">The sequence shown here is derived from an EMBL/GenBank/DDBJ whole genome shotgun (WGS) entry which is preliminary data.</text>
</comment>